<feature type="compositionally biased region" description="Gly residues" evidence="11">
    <location>
        <begin position="218"/>
        <end position="228"/>
    </location>
</feature>
<feature type="DNA-binding region" description="Homeobox" evidence="9">
    <location>
        <begin position="258"/>
        <end position="322"/>
    </location>
</feature>
<dbReference type="AlphaFoldDB" id="A0A484MKI0"/>
<keyword evidence="3" id="KW-0805">Transcription regulation</keyword>
<name>A0A484MKI0_9ASTE</name>
<feature type="compositionally biased region" description="Low complexity" evidence="11">
    <location>
        <begin position="239"/>
        <end position="251"/>
    </location>
</feature>
<feature type="compositionally biased region" description="Low complexity" evidence="11">
    <location>
        <begin position="366"/>
        <end position="377"/>
    </location>
</feature>
<dbReference type="InterPro" id="IPR009057">
    <property type="entry name" value="Homeodomain-like_sf"/>
</dbReference>
<dbReference type="GO" id="GO:0050793">
    <property type="term" value="P:regulation of developmental process"/>
    <property type="evidence" value="ECO:0007669"/>
    <property type="project" value="InterPro"/>
</dbReference>
<keyword evidence="5 9" id="KW-0371">Homeobox</keyword>
<dbReference type="PANTHER" id="PTHR47288">
    <property type="entry name" value="WUSCHEL-RELATED HOMEOBOX 9"/>
    <property type="match status" value="1"/>
</dbReference>
<dbReference type="PANTHER" id="PTHR47288:SF1">
    <property type="entry name" value="WUSCHEL-RELATED HOMEOBOX 9"/>
    <property type="match status" value="1"/>
</dbReference>
<feature type="compositionally biased region" description="Polar residues" evidence="11">
    <location>
        <begin position="378"/>
        <end position="387"/>
    </location>
</feature>
<evidence type="ECO:0000256" key="5">
    <source>
        <dbReference type="ARBA" id="ARBA00023155"/>
    </source>
</evidence>
<keyword evidence="4 9" id="KW-0238">DNA-binding</keyword>
<evidence type="ECO:0000256" key="4">
    <source>
        <dbReference type="ARBA" id="ARBA00023125"/>
    </source>
</evidence>
<dbReference type="GO" id="GO:0005634">
    <property type="term" value="C:nucleus"/>
    <property type="evidence" value="ECO:0007669"/>
    <property type="project" value="UniProtKB-SubCell"/>
</dbReference>
<keyword evidence="6" id="KW-0804">Transcription</keyword>
<evidence type="ECO:0000256" key="6">
    <source>
        <dbReference type="ARBA" id="ARBA00023163"/>
    </source>
</evidence>
<feature type="domain" description="Homeobox" evidence="12">
    <location>
        <begin position="256"/>
        <end position="321"/>
    </location>
</feature>
<dbReference type="Gene3D" id="1.10.10.60">
    <property type="entry name" value="Homeodomain-like"/>
    <property type="match status" value="1"/>
</dbReference>
<dbReference type="Pfam" id="PF00046">
    <property type="entry name" value="Homeodomain"/>
    <property type="match status" value="1"/>
</dbReference>
<dbReference type="Proteomes" id="UP000595140">
    <property type="component" value="Unassembled WGS sequence"/>
</dbReference>
<accession>A0A484MKI0</accession>
<evidence type="ECO:0000256" key="3">
    <source>
        <dbReference type="ARBA" id="ARBA00023015"/>
    </source>
</evidence>
<feature type="region of interest" description="Disordered" evidence="11">
    <location>
        <begin position="314"/>
        <end position="354"/>
    </location>
</feature>
<protein>
    <recommendedName>
        <fullName evidence="12">Homeobox domain-containing protein</fullName>
    </recommendedName>
</protein>
<gene>
    <name evidence="13" type="ORF">CCAM_LOCUS31257</name>
</gene>
<dbReference type="EMBL" id="OOIL02003813">
    <property type="protein sequence ID" value="VFQ89481.1"/>
    <property type="molecule type" value="Genomic_DNA"/>
</dbReference>
<evidence type="ECO:0000256" key="11">
    <source>
        <dbReference type="SAM" id="MobiDB-lite"/>
    </source>
</evidence>
<proteinExistence type="inferred from homology"/>
<dbReference type="CDD" id="cd00086">
    <property type="entry name" value="homeodomain"/>
    <property type="match status" value="1"/>
</dbReference>
<dbReference type="PROSITE" id="PS50071">
    <property type="entry name" value="HOMEOBOX_2"/>
    <property type="match status" value="1"/>
</dbReference>
<comment type="subcellular location">
    <subcellularLocation>
        <location evidence="1 9 10">Nucleus</location>
    </subcellularLocation>
</comment>
<evidence type="ECO:0000313" key="13">
    <source>
        <dbReference type="EMBL" id="VFQ89481.1"/>
    </source>
</evidence>
<evidence type="ECO:0000313" key="14">
    <source>
        <dbReference type="Proteomes" id="UP000595140"/>
    </source>
</evidence>
<dbReference type="SMART" id="SM00389">
    <property type="entry name" value="HOX"/>
    <property type="match status" value="1"/>
</dbReference>
<keyword evidence="2" id="KW-0217">Developmental protein</keyword>
<feature type="region of interest" description="Disordered" evidence="11">
    <location>
        <begin position="212"/>
        <end position="262"/>
    </location>
</feature>
<dbReference type="InterPro" id="IPR001356">
    <property type="entry name" value="HD"/>
</dbReference>
<feature type="compositionally biased region" description="Pro residues" evidence="11">
    <location>
        <begin position="330"/>
        <end position="352"/>
    </location>
</feature>
<dbReference type="InterPro" id="IPR044557">
    <property type="entry name" value="WOX8/9-like"/>
</dbReference>
<evidence type="ECO:0000256" key="7">
    <source>
        <dbReference type="ARBA" id="ARBA00023242"/>
    </source>
</evidence>
<sequence>MKSGLQSYHGFAELQHDLLIALVNQDGYHKNYLTINYILKGLAEMLYPVYANAKLANELWDNLNKKYQAEDAGTKKFIVEKMLDYKMVESKSVVAKAGELTDGLARKGGGAKANVVEHPSGSSHGGKNKKKIGPKGGISKFAAKCYNCGITGRRSSNCRKKKPQKNKKKITEAMCAELDNLDLCVVVTEVNLIGSNLKEWFVDTGATRHICSADKAKGGGGGGGGGGKKALRVGDKNNPSSSSRSGPSVGSTEERVPELKERWNPKPEQIRILEAVFNSGLVTPMREDIMKIRARIEEYGQVADSSVFYWFQNRKSRSKNRQRKQRRSADPPPLQQQQQNPPPPPPLLPLQPPLTAFAAPGMTLVSTTSTASSSSSSGNNNPGSYIQSPPAETEYLAELPPFVYPDATPLDGSGGASSSAAHFTQGFGFHAATAIDDDLPEASFTELLTVGNPSYGGFPATHLMGNFNQQFPSSSLSLPPPPPPFPGEGKVTVMINEMAFEVPAGPFNLREAFGDGAVLFHYATGQAVVTNEWGFTLHPLQHGESYCLLRTSP</sequence>
<dbReference type="GO" id="GO:0003677">
    <property type="term" value="F:DNA binding"/>
    <property type="evidence" value="ECO:0007669"/>
    <property type="project" value="UniProtKB-UniRule"/>
</dbReference>
<evidence type="ECO:0000256" key="9">
    <source>
        <dbReference type="PROSITE-ProRule" id="PRU00108"/>
    </source>
</evidence>
<dbReference type="SUPFAM" id="SSF46689">
    <property type="entry name" value="Homeodomain-like"/>
    <property type="match status" value="1"/>
</dbReference>
<feature type="region of interest" description="Disordered" evidence="11">
    <location>
        <begin position="111"/>
        <end position="132"/>
    </location>
</feature>
<feature type="region of interest" description="Disordered" evidence="11">
    <location>
        <begin position="366"/>
        <end position="389"/>
    </location>
</feature>
<keyword evidence="14" id="KW-1185">Reference proteome</keyword>
<feature type="compositionally biased region" description="Basic and acidic residues" evidence="11">
    <location>
        <begin position="252"/>
        <end position="262"/>
    </location>
</feature>
<evidence type="ECO:0000256" key="8">
    <source>
        <dbReference type="ARBA" id="ARBA00024040"/>
    </source>
</evidence>
<keyword evidence="7 9" id="KW-0539">Nucleus</keyword>
<feature type="compositionally biased region" description="Basic residues" evidence="11">
    <location>
        <begin position="314"/>
        <end position="326"/>
    </location>
</feature>
<evidence type="ECO:0000259" key="12">
    <source>
        <dbReference type="PROSITE" id="PS50071"/>
    </source>
</evidence>
<dbReference type="OrthoDB" id="1935198at2759"/>
<evidence type="ECO:0000256" key="2">
    <source>
        <dbReference type="ARBA" id="ARBA00022473"/>
    </source>
</evidence>
<reference evidence="13 14" key="1">
    <citation type="submission" date="2018-04" db="EMBL/GenBank/DDBJ databases">
        <authorList>
            <person name="Vogel A."/>
        </authorList>
    </citation>
    <scope>NUCLEOTIDE SEQUENCE [LARGE SCALE GENOMIC DNA]</scope>
</reference>
<comment type="similarity">
    <text evidence="8">Belongs to the WUS homeobox family.</text>
</comment>
<organism evidence="13 14">
    <name type="scientific">Cuscuta campestris</name>
    <dbReference type="NCBI Taxonomy" id="132261"/>
    <lineage>
        <taxon>Eukaryota</taxon>
        <taxon>Viridiplantae</taxon>
        <taxon>Streptophyta</taxon>
        <taxon>Embryophyta</taxon>
        <taxon>Tracheophyta</taxon>
        <taxon>Spermatophyta</taxon>
        <taxon>Magnoliopsida</taxon>
        <taxon>eudicotyledons</taxon>
        <taxon>Gunneridae</taxon>
        <taxon>Pentapetalae</taxon>
        <taxon>asterids</taxon>
        <taxon>lamiids</taxon>
        <taxon>Solanales</taxon>
        <taxon>Convolvulaceae</taxon>
        <taxon>Cuscuteae</taxon>
        <taxon>Cuscuta</taxon>
        <taxon>Cuscuta subgen. Grammica</taxon>
        <taxon>Cuscuta sect. Cleistogrammica</taxon>
    </lineage>
</organism>
<evidence type="ECO:0000256" key="1">
    <source>
        <dbReference type="ARBA" id="ARBA00004123"/>
    </source>
</evidence>
<evidence type="ECO:0000256" key="10">
    <source>
        <dbReference type="RuleBase" id="RU000682"/>
    </source>
</evidence>
<dbReference type="GO" id="GO:0003700">
    <property type="term" value="F:DNA-binding transcription factor activity"/>
    <property type="evidence" value="ECO:0007669"/>
    <property type="project" value="InterPro"/>
</dbReference>